<dbReference type="InterPro" id="IPR014031">
    <property type="entry name" value="Ketoacyl_synth_C"/>
</dbReference>
<dbReference type="UniPathway" id="UPA00915"/>
<evidence type="ECO:0000313" key="9">
    <source>
        <dbReference type="EMBL" id="BCK55717.1"/>
    </source>
</evidence>
<accession>A0A7G1KKC5</accession>
<evidence type="ECO:0000313" key="10">
    <source>
        <dbReference type="Proteomes" id="UP000516173"/>
    </source>
</evidence>
<keyword evidence="5" id="KW-0443">Lipid metabolism</keyword>
<dbReference type="Gene3D" id="3.40.47.10">
    <property type="match status" value="2"/>
</dbReference>
<dbReference type="SUPFAM" id="SSF53901">
    <property type="entry name" value="Thiolase-like"/>
    <property type="match status" value="2"/>
</dbReference>
<dbReference type="Pfam" id="PF02801">
    <property type="entry name" value="Ketoacyl-synt_C"/>
    <property type="match status" value="1"/>
</dbReference>
<sequence>MSYAFDNDVIASADAAVFASAGTDSEDYQNVGKLENFSTRNGGFRDVVVTAVEITTSIGADTDSSWQGLLSGESGIKMLTDPEVTEAGLPNTIGGKLVHDPTTDLDRVRKRRMCYVQQMAYAMGKRLWATAGEPEVDKDRLGVCIGTGLGGADTIVDANDAMRAGGYRKVSPFAVPMSMPNGVSGVVGLDIGARACVVTPVSACASGNEALVHAWRTIILGEADMMVAGGVEGYINPMAIAGFTMARALSSRVDEPERASRPFDRDRDGFVFGEAAALLVLETEEHALARGAKPLARLLGAGLTADGYHMVAPDPEGLGCARAMRRAIETAGVTAADVDHVNAHATGTSIGDLSEAKGITAAIGSHPAVYAPKSALGHSVGAVGALEAAISVLTLRDQVIPPTLNLENQDPEVDLDVVRDKPRYTNVEFVMNNSFGFGGHNAAVLFGKY</sequence>
<dbReference type="PANTHER" id="PTHR11712:SF336">
    <property type="entry name" value="3-OXOACYL-[ACYL-CARRIER-PROTEIN] SYNTHASE, MITOCHONDRIAL"/>
    <property type="match status" value="1"/>
</dbReference>
<gene>
    <name evidence="9" type="ORF">NWFMUON74_34890</name>
</gene>
<evidence type="ECO:0000256" key="3">
    <source>
        <dbReference type="ARBA" id="ARBA00022516"/>
    </source>
</evidence>
<keyword evidence="5" id="KW-0276">Fatty acid metabolism</keyword>
<name>A0A7G1KKC5_9NOCA</name>
<reference evidence="9 10" key="1">
    <citation type="submission" date="2020-08" db="EMBL/GenBank/DDBJ databases">
        <title>Genome Sequencing of Nocardia wallacei strain FMUON74 and assembly.</title>
        <authorList>
            <person name="Toyokawa M."/>
            <person name="Uesaka K."/>
        </authorList>
    </citation>
    <scope>NUCLEOTIDE SEQUENCE [LARGE SCALE GENOMIC DNA]</scope>
    <source>
        <strain evidence="9 10">FMUON74</strain>
    </source>
</reference>
<dbReference type="FunFam" id="3.40.47.10:FF:000018">
    <property type="entry name" value="3-oxoacyl-[acyl-carrier-protein] synthase 2"/>
    <property type="match status" value="1"/>
</dbReference>
<dbReference type="InterPro" id="IPR020841">
    <property type="entry name" value="PKS_Beta-ketoAc_synthase_dom"/>
</dbReference>
<comment type="pathway">
    <text evidence="1">Lipid metabolism; mycolic acid biosynthesis.</text>
</comment>
<dbReference type="InterPro" id="IPR014030">
    <property type="entry name" value="Ketoacyl_synth_N"/>
</dbReference>
<dbReference type="CDD" id="cd00834">
    <property type="entry name" value="KAS_I_II"/>
    <property type="match status" value="1"/>
</dbReference>
<evidence type="ECO:0000256" key="5">
    <source>
        <dbReference type="ARBA" id="ARBA00023160"/>
    </source>
</evidence>
<evidence type="ECO:0000256" key="1">
    <source>
        <dbReference type="ARBA" id="ARBA00004796"/>
    </source>
</evidence>
<dbReference type="FunFam" id="3.40.47.10:FF:000029">
    <property type="entry name" value="3-oxoacyl-[acyl-carrier-protein] synthase 1"/>
    <property type="match status" value="1"/>
</dbReference>
<dbReference type="KEGG" id="nwl:NWFMUON74_34890"/>
<organism evidence="9 10">
    <name type="scientific">Nocardia wallacei</name>
    <dbReference type="NCBI Taxonomy" id="480035"/>
    <lineage>
        <taxon>Bacteria</taxon>
        <taxon>Bacillati</taxon>
        <taxon>Actinomycetota</taxon>
        <taxon>Actinomycetes</taxon>
        <taxon>Mycobacteriales</taxon>
        <taxon>Nocardiaceae</taxon>
        <taxon>Nocardia</taxon>
    </lineage>
</organism>
<keyword evidence="3" id="KW-0444">Lipid biosynthesis</keyword>
<evidence type="ECO:0000259" key="8">
    <source>
        <dbReference type="PROSITE" id="PS52004"/>
    </source>
</evidence>
<evidence type="ECO:0000256" key="4">
    <source>
        <dbReference type="ARBA" id="ARBA00022679"/>
    </source>
</evidence>
<protein>
    <submittedName>
        <fullName evidence="9">3-oxoacyl-[acyl-carrier-protein] synthase 1 KasA</fullName>
    </submittedName>
</protein>
<dbReference type="AlphaFoldDB" id="A0A7G1KKC5"/>
<feature type="domain" description="Ketosynthase family 3 (KS3)" evidence="8">
    <location>
        <begin position="44"/>
        <end position="448"/>
    </location>
</feature>
<dbReference type="InterPro" id="IPR016039">
    <property type="entry name" value="Thiolase-like"/>
</dbReference>
<dbReference type="SMART" id="SM00825">
    <property type="entry name" value="PKS_KS"/>
    <property type="match status" value="1"/>
</dbReference>
<dbReference type="PANTHER" id="PTHR11712">
    <property type="entry name" value="POLYKETIDE SYNTHASE-RELATED"/>
    <property type="match status" value="1"/>
</dbReference>
<dbReference type="GO" id="GO:0004315">
    <property type="term" value="F:3-oxoacyl-[acyl-carrier-protein] synthase activity"/>
    <property type="evidence" value="ECO:0007669"/>
    <property type="project" value="TreeGrafter"/>
</dbReference>
<evidence type="ECO:0000256" key="2">
    <source>
        <dbReference type="ARBA" id="ARBA00008467"/>
    </source>
</evidence>
<keyword evidence="5" id="KW-0275">Fatty acid biosynthesis</keyword>
<comment type="similarity">
    <text evidence="2 7">Belongs to the thiolase-like superfamily. Beta-ketoacyl-ACP synthases family.</text>
</comment>
<keyword evidence="10" id="KW-1185">Reference proteome</keyword>
<dbReference type="PROSITE" id="PS52004">
    <property type="entry name" value="KS3_2"/>
    <property type="match status" value="1"/>
</dbReference>
<dbReference type="InterPro" id="IPR000794">
    <property type="entry name" value="Beta-ketoacyl_synthase"/>
</dbReference>
<evidence type="ECO:0000256" key="6">
    <source>
        <dbReference type="ARBA" id="ARBA00023315"/>
    </source>
</evidence>
<dbReference type="GO" id="GO:0005829">
    <property type="term" value="C:cytosol"/>
    <property type="evidence" value="ECO:0007669"/>
    <property type="project" value="TreeGrafter"/>
</dbReference>
<dbReference type="GO" id="GO:0030497">
    <property type="term" value="P:fatty acid elongation"/>
    <property type="evidence" value="ECO:0007669"/>
    <property type="project" value="UniProtKB-ARBA"/>
</dbReference>
<dbReference type="Proteomes" id="UP000516173">
    <property type="component" value="Chromosome"/>
</dbReference>
<dbReference type="NCBIfam" id="NF005916">
    <property type="entry name" value="PRK07910.1"/>
    <property type="match status" value="1"/>
</dbReference>
<proteinExistence type="inferred from homology"/>
<dbReference type="NCBIfam" id="NF005589">
    <property type="entry name" value="PRK07314.1"/>
    <property type="match status" value="1"/>
</dbReference>
<keyword evidence="6" id="KW-0012">Acyltransferase</keyword>
<evidence type="ECO:0000256" key="7">
    <source>
        <dbReference type="RuleBase" id="RU003694"/>
    </source>
</evidence>
<dbReference type="EMBL" id="AP023396">
    <property type="protein sequence ID" value="BCK55717.1"/>
    <property type="molecule type" value="Genomic_DNA"/>
</dbReference>
<dbReference type="Pfam" id="PF00109">
    <property type="entry name" value="ketoacyl-synt"/>
    <property type="match status" value="1"/>
</dbReference>
<keyword evidence="4 7" id="KW-0808">Transferase</keyword>